<evidence type="ECO:0000256" key="1">
    <source>
        <dbReference type="SAM" id="SignalP"/>
    </source>
</evidence>
<dbReference type="Pfam" id="PF13899">
    <property type="entry name" value="Thioredoxin_7"/>
    <property type="match status" value="1"/>
</dbReference>
<dbReference type="GO" id="GO:0045454">
    <property type="term" value="P:cell redox homeostasis"/>
    <property type="evidence" value="ECO:0007669"/>
    <property type="project" value="TreeGrafter"/>
</dbReference>
<dbReference type="AlphaFoldDB" id="A0A5N1J0R2"/>
<comment type="caution">
    <text evidence="2">The sequence shown here is derived from an EMBL/GenBank/DDBJ whole genome shotgun (WGS) entry which is preliminary data.</text>
</comment>
<dbReference type="PANTHER" id="PTHR32234:SF0">
    <property type="entry name" value="THIOL:DISULFIDE INTERCHANGE PROTEIN DSBD"/>
    <property type="match status" value="1"/>
</dbReference>
<feature type="chain" id="PRO_5024987140" evidence="1">
    <location>
        <begin position="22"/>
        <end position="167"/>
    </location>
</feature>
<reference evidence="2 3" key="1">
    <citation type="submission" date="2019-09" db="EMBL/GenBank/DDBJ databases">
        <title>Genome sequence of Adhaeribacter sp. M2.</title>
        <authorList>
            <person name="Srinivasan S."/>
        </authorList>
    </citation>
    <scope>NUCLEOTIDE SEQUENCE [LARGE SCALE GENOMIC DNA]</scope>
    <source>
        <strain evidence="2 3">M2</strain>
    </source>
</reference>
<feature type="signal peptide" evidence="1">
    <location>
        <begin position="1"/>
        <end position="21"/>
    </location>
</feature>
<name>A0A5N1J0R2_9BACT</name>
<keyword evidence="3" id="KW-1185">Reference proteome</keyword>
<gene>
    <name evidence="2" type="ORF">F0P94_06915</name>
</gene>
<proteinExistence type="predicted"/>
<organism evidence="2 3">
    <name type="scientific">Adhaeribacter soli</name>
    <dbReference type="NCBI Taxonomy" id="2607655"/>
    <lineage>
        <taxon>Bacteria</taxon>
        <taxon>Pseudomonadati</taxon>
        <taxon>Bacteroidota</taxon>
        <taxon>Cytophagia</taxon>
        <taxon>Cytophagales</taxon>
        <taxon>Hymenobacteraceae</taxon>
        <taxon>Adhaeribacter</taxon>
    </lineage>
</organism>
<evidence type="ECO:0000313" key="3">
    <source>
        <dbReference type="Proteomes" id="UP000326570"/>
    </source>
</evidence>
<keyword evidence="1" id="KW-0732">Signal</keyword>
<dbReference type="PANTHER" id="PTHR32234">
    <property type="entry name" value="THIOL:DISULFIDE INTERCHANGE PROTEIN DSBD"/>
    <property type="match status" value="1"/>
</dbReference>
<dbReference type="SUPFAM" id="SSF52833">
    <property type="entry name" value="Thioredoxin-like"/>
    <property type="match status" value="1"/>
</dbReference>
<dbReference type="GO" id="GO:0015035">
    <property type="term" value="F:protein-disulfide reductase activity"/>
    <property type="evidence" value="ECO:0007669"/>
    <property type="project" value="TreeGrafter"/>
</dbReference>
<dbReference type="RefSeq" id="WP_150903146.1">
    <property type="nucleotide sequence ID" value="NZ_VTWT01000003.1"/>
</dbReference>
<sequence length="167" mass="19077">MARFLTVFFLAFFITAGLSFAQSAKPTIYNPLADAAAELKAATRKAKAENKHVLLQIGGNWCSWCIKFHNFTTTDAQLDSVLKANYVVLKVNYSKENQNLALLEQLDYPQRFGFPVFVVLNQEGNRLHTQNSAYLEEDKGYSKKKVLEFLNHWSRPALNPALYRKKQ</sequence>
<protein>
    <submittedName>
        <fullName evidence="2">DUF255 domain-containing protein</fullName>
    </submittedName>
</protein>
<dbReference type="Proteomes" id="UP000326570">
    <property type="component" value="Unassembled WGS sequence"/>
</dbReference>
<dbReference type="EMBL" id="VTWT01000003">
    <property type="protein sequence ID" value="KAA9340074.1"/>
    <property type="molecule type" value="Genomic_DNA"/>
</dbReference>
<dbReference type="Gene3D" id="3.40.30.10">
    <property type="entry name" value="Glutaredoxin"/>
    <property type="match status" value="1"/>
</dbReference>
<evidence type="ECO:0000313" key="2">
    <source>
        <dbReference type="EMBL" id="KAA9340074.1"/>
    </source>
</evidence>
<dbReference type="InterPro" id="IPR036249">
    <property type="entry name" value="Thioredoxin-like_sf"/>
</dbReference>
<accession>A0A5N1J0R2</accession>